<dbReference type="Pfam" id="PF00512">
    <property type="entry name" value="HisKA"/>
    <property type="match status" value="1"/>
</dbReference>
<dbReference type="PANTHER" id="PTHR45453">
    <property type="entry name" value="PHOSPHATE REGULON SENSOR PROTEIN PHOR"/>
    <property type="match status" value="1"/>
</dbReference>
<dbReference type="STRING" id="1122973.GCA_000379925_00650"/>
<dbReference type="Gene3D" id="1.10.287.130">
    <property type="match status" value="1"/>
</dbReference>
<dbReference type="PANTHER" id="PTHR45453:SF1">
    <property type="entry name" value="PHOSPHATE REGULON SENSOR PROTEIN PHOR"/>
    <property type="match status" value="1"/>
</dbReference>
<reference evidence="8 9" key="1">
    <citation type="submission" date="2019-03" db="EMBL/GenBank/DDBJ databases">
        <title>Porphyromonas levii Isolated from the Uterus of Dairy Cows.</title>
        <authorList>
            <person name="Francis A.M."/>
        </authorList>
    </citation>
    <scope>NUCLEOTIDE SEQUENCE [LARGE SCALE GENOMIC DNA]</scope>
    <source>
        <strain evidence="8 9">AF5678</strain>
    </source>
</reference>
<dbReference type="PROSITE" id="PS50109">
    <property type="entry name" value="HIS_KIN"/>
    <property type="match status" value="1"/>
</dbReference>
<keyword evidence="9" id="KW-1185">Reference proteome</keyword>
<evidence type="ECO:0000313" key="8">
    <source>
        <dbReference type="EMBL" id="TFH97428.1"/>
    </source>
</evidence>
<comment type="caution">
    <text evidence="8">The sequence shown here is derived from an EMBL/GenBank/DDBJ whole genome shotgun (WGS) entry which is preliminary data.</text>
</comment>
<dbReference type="SMART" id="SM00387">
    <property type="entry name" value="HATPase_c"/>
    <property type="match status" value="1"/>
</dbReference>
<dbReference type="InterPro" id="IPR004358">
    <property type="entry name" value="Sig_transdc_His_kin-like_C"/>
</dbReference>
<evidence type="ECO:0000259" key="7">
    <source>
        <dbReference type="PROSITE" id="PS50109"/>
    </source>
</evidence>
<evidence type="ECO:0000256" key="2">
    <source>
        <dbReference type="ARBA" id="ARBA00012438"/>
    </source>
</evidence>
<dbReference type="InterPro" id="IPR003594">
    <property type="entry name" value="HATPase_dom"/>
</dbReference>
<dbReference type="PRINTS" id="PR00344">
    <property type="entry name" value="BCTRLSENSOR"/>
</dbReference>
<dbReference type="GO" id="GO:0000155">
    <property type="term" value="F:phosphorelay sensor kinase activity"/>
    <property type="evidence" value="ECO:0007669"/>
    <property type="project" value="InterPro"/>
</dbReference>
<dbReference type="OrthoDB" id="9813151at2"/>
<name>A0A4Y8WRV3_9PORP</name>
<evidence type="ECO:0000313" key="9">
    <source>
        <dbReference type="Proteomes" id="UP000297225"/>
    </source>
</evidence>
<protein>
    <recommendedName>
        <fullName evidence="2">histidine kinase</fullName>
        <ecNumber evidence="2">2.7.13.3</ecNumber>
    </recommendedName>
</protein>
<evidence type="ECO:0000256" key="1">
    <source>
        <dbReference type="ARBA" id="ARBA00000085"/>
    </source>
</evidence>
<dbReference type="SUPFAM" id="SSF55874">
    <property type="entry name" value="ATPase domain of HSP90 chaperone/DNA topoisomerase II/histidine kinase"/>
    <property type="match status" value="1"/>
</dbReference>
<dbReference type="GO" id="GO:0004721">
    <property type="term" value="F:phosphoprotein phosphatase activity"/>
    <property type="evidence" value="ECO:0007669"/>
    <property type="project" value="TreeGrafter"/>
</dbReference>
<dbReference type="Pfam" id="PF02518">
    <property type="entry name" value="HATPase_c"/>
    <property type="match status" value="1"/>
</dbReference>
<organism evidence="8 9">
    <name type="scientific">Porphyromonas levii</name>
    <dbReference type="NCBI Taxonomy" id="28114"/>
    <lineage>
        <taxon>Bacteria</taxon>
        <taxon>Pseudomonadati</taxon>
        <taxon>Bacteroidota</taxon>
        <taxon>Bacteroidia</taxon>
        <taxon>Bacteroidales</taxon>
        <taxon>Porphyromonadaceae</taxon>
        <taxon>Porphyromonas</taxon>
    </lineage>
</organism>
<dbReference type="Gene3D" id="3.30.565.10">
    <property type="entry name" value="Histidine kinase-like ATPase, C-terminal domain"/>
    <property type="match status" value="1"/>
</dbReference>
<proteinExistence type="predicted"/>
<keyword evidence="4" id="KW-0808">Transferase</keyword>
<comment type="catalytic activity">
    <reaction evidence="1">
        <text>ATP + protein L-histidine = ADP + protein N-phospho-L-histidine.</text>
        <dbReference type="EC" id="2.7.13.3"/>
    </reaction>
</comment>
<evidence type="ECO:0000256" key="4">
    <source>
        <dbReference type="ARBA" id="ARBA00022679"/>
    </source>
</evidence>
<evidence type="ECO:0000256" key="3">
    <source>
        <dbReference type="ARBA" id="ARBA00022553"/>
    </source>
</evidence>
<dbReference type="AlphaFoldDB" id="A0A4Y8WRV3"/>
<dbReference type="RefSeq" id="WP_134849356.1">
    <property type="nucleotide sequence ID" value="NZ_CP197400.1"/>
</dbReference>
<dbReference type="SMART" id="SM00388">
    <property type="entry name" value="HisKA"/>
    <property type="match status" value="1"/>
</dbReference>
<dbReference type="InterPro" id="IPR036890">
    <property type="entry name" value="HATPase_C_sf"/>
</dbReference>
<accession>A0A4Y8WRV3</accession>
<keyword evidence="6" id="KW-0902">Two-component regulatory system</keyword>
<dbReference type="Proteomes" id="UP000297225">
    <property type="component" value="Unassembled WGS sequence"/>
</dbReference>
<dbReference type="InterPro" id="IPR050351">
    <property type="entry name" value="BphY/WalK/GraS-like"/>
</dbReference>
<feature type="domain" description="Histidine kinase" evidence="7">
    <location>
        <begin position="352"/>
        <end position="567"/>
    </location>
</feature>
<dbReference type="GO" id="GO:0016036">
    <property type="term" value="P:cellular response to phosphate starvation"/>
    <property type="evidence" value="ECO:0007669"/>
    <property type="project" value="TreeGrafter"/>
</dbReference>
<dbReference type="SUPFAM" id="SSF47384">
    <property type="entry name" value="Homodimeric domain of signal transducing histidine kinase"/>
    <property type="match status" value="1"/>
</dbReference>
<gene>
    <name evidence="8" type="ORF">E4P47_00280</name>
</gene>
<dbReference type="CDD" id="cd00082">
    <property type="entry name" value="HisKA"/>
    <property type="match status" value="1"/>
</dbReference>
<dbReference type="GO" id="GO:0005886">
    <property type="term" value="C:plasma membrane"/>
    <property type="evidence" value="ECO:0007669"/>
    <property type="project" value="TreeGrafter"/>
</dbReference>
<dbReference type="InterPro" id="IPR036097">
    <property type="entry name" value="HisK_dim/P_sf"/>
</dbReference>
<dbReference type="EMBL" id="SPNC01000002">
    <property type="protein sequence ID" value="TFH97428.1"/>
    <property type="molecule type" value="Genomic_DNA"/>
</dbReference>
<keyword evidence="3" id="KW-0597">Phosphoprotein</keyword>
<evidence type="ECO:0000256" key="5">
    <source>
        <dbReference type="ARBA" id="ARBA00022777"/>
    </source>
</evidence>
<keyword evidence="5 8" id="KW-0418">Kinase</keyword>
<evidence type="ECO:0000256" key="6">
    <source>
        <dbReference type="ARBA" id="ARBA00023012"/>
    </source>
</evidence>
<dbReference type="InterPro" id="IPR005467">
    <property type="entry name" value="His_kinase_dom"/>
</dbReference>
<dbReference type="InterPro" id="IPR003661">
    <property type="entry name" value="HisK_dim/P_dom"/>
</dbReference>
<dbReference type="EC" id="2.7.13.3" evidence="2"/>
<sequence>MRLQTQFARKLFAWTLLVLSLFAVLMVVVQQKYEHESRFEVMASRLNSYNEIIESAFTGGRLDALLGDIPSNLRVTIISADGKVLVDTEAKNVDQLESHESRPELQQARFYKHGSQIRESATVGHELLYYATYYSDHYVRTALPFDTDLKGALKASNYYVYVAIFFFFIMVVLVYLLIQRYDKMMSRLRELTREIANNDSKIDLKVTYKELDEVSNELIKILEQKEESRMKVEEAKERLIEHFKSSNIGIALFDNDCSTQFANTHFIQYANMLATTPIVDPRETINIPLLEPVKRFLQEKTEQNSLALTISHSNKIYEIKTLKSSAGGYEITIEDITKQEKNRLLKQEMTSNITHEIRTPLTSIRGYLETLNFMELSGEKQREFIEKAYKQALRLSDMMTDISLLSKLDEESRPFEFATVNLHQVTEEVRIAYLTKIAEAGNTFNNYLPEDLEIRGNQSLLYSIIQNLVENSLRYAGSEVEMSLSCYHQDDNYLFLSYYDTGRGVQVSQLNRLFERFYRVDQGRTRETGGTGLGLSIVKNAILVHGGQVQARIHKSGGLEILFNLHR</sequence>